<dbReference type="InterPro" id="IPR011990">
    <property type="entry name" value="TPR-like_helical_dom_sf"/>
</dbReference>
<keyword evidence="2" id="KW-0282">Flagellum</keyword>
<dbReference type="Gene3D" id="1.25.40.10">
    <property type="entry name" value="Tetratricopeptide repeat domain"/>
    <property type="match status" value="2"/>
</dbReference>
<dbReference type="Pfam" id="PF24323">
    <property type="entry name" value="DUF7494"/>
    <property type="match status" value="1"/>
</dbReference>
<evidence type="ECO:0000313" key="2">
    <source>
        <dbReference type="EMBL" id="SFV65029.1"/>
    </source>
</evidence>
<dbReference type="AlphaFoldDB" id="A0A1W1CGX6"/>
<protein>
    <submittedName>
        <fullName evidence="2">Paralysed flagella protein PflA</fullName>
    </submittedName>
</protein>
<proteinExistence type="predicted"/>
<gene>
    <name evidence="2" type="ORF">MNB_SM-4-645</name>
</gene>
<keyword evidence="2" id="KW-0969">Cilium</keyword>
<dbReference type="InterPro" id="IPR055917">
    <property type="entry name" value="DUF7494"/>
</dbReference>
<accession>A0A1W1CGX6</accession>
<organism evidence="2">
    <name type="scientific">hydrothermal vent metagenome</name>
    <dbReference type="NCBI Taxonomy" id="652676"/>
    <lineage>
        <taxon>unclassified sequences</taxon>
        <taxon>metagenomes</taxon>
        <taxon>ecological metagenomes</taxon>
    </lineage>
</organism>
<reference evidence="2" key="1">
    <citation type="submission" date="2016-10" db="EMBL/GenBank/DDBJ databases">
        <authorList>
            <person name="de Groot N.N."/>
        </authorList>
    </citation>
    <scope>NUCLEOTIDE SEQUENCE</scope>
</reference>
<feature type="domain" description="DUF7494" evidence="1">
    <location>
        <begin position="17"/>
        <end position="132"/>
    </location>
</feature>
<dbReference type="EMBL" id="FPHF01000083">
    <property type="protein sequence ID" value="SFV65029.1"/>
    <property type="molecule type" value="Genomic_DNA"/>
</dbReference>
<sequence>MFKTILLALVCVHTFALDISMDSAKDDFSTYSILKITDTKRFICQKMKDDFTITNEVICAFSKKPSSTIKTLQNEFFRVHTFIKEDTFFISIKPIYKIKLIADIFDLSTENNVYHADVRFSNRWTIIGYKENLPLIKNRQRPDISLNLPFFMDNSKLPYVGSLDIKGNPVHIQKVGDVKDYLKVKRYYKEKRYELCMGVVDNILEEYPNTLFKAELIYYKIKLFQKLDDYDNVISNAAVYLREYSSNENIPEILAYTAEAYAQIGMSTDADYFFDRLFSEHENTVFTEWGYIYKADMLAVGGGVTPAFKFYKKALYRTKDLDVAAAAAFRIAKLKQEISLKDSAKFIDKLINAKPSYMQENERESKIMMNNFADEEYYETASKIAGALIDEIDYTYDEYETLLSQKALWLAKTQNKQEAFVAINKYIKEFPDGEYINPIDIAKDELFFEVLDTNTSHRLAEYDKLMQTYANDTIGNRAIYEKAKLLLSQEMYANVLDMEDEILGLDDDKYIDVQDLVQQSAIGVMKNSLKEKKCKRVLIISNEYNVTLSNEWDDGIYECAMYGGDYVLAKNIALKNFKSENLDHRKKWLFRYVKVDFSTGNYSDVIDASKDLIILIQEDKNSAYNEVYRYLFDTYDRLEKKDEMIITMLKLEELFGLDYKDIERYISVMSIGTARRDDNIVIKYGKKVMRIQKSSSSSAQSPYVEFTLYESYINREDYNKALEVISSLDKIGLSKSDRSRQQYLKGTVLNKLWRDPEAQTAFTNAVEAKPDSAWAKLATTAKSI</sequence>
<evidence type="ECO:0000259" key="1">
    <source>
        <dbReference type="Pfam" id="PF24323"/>
    </source>
</evidence>
<name>A0A1W1CGX6_9ZZZZ</name>
<keyword evidence="2" id="KW-0966">Cell projection</keyword>